<feature type="compositionally biased region" description="Basic and acidic residues" evidence="2">
    <location>
        <begin position="28"/>
        <end position="38"/>
    </location>
</feature>
<dbReference type="AlphaFoldDB" id="A0A2N5MAL4"/>
<dbReference type="SUPFAM" id="SSF69047">
    <property type="entry name" value="Hypothetical protein YjbJ"/>
    <property type="match status" value="1"/>
</dbReference>
<dbReference type="OrthoDB" id="2941817at2"/>
<dbReference type="Proteomes" id="UP000234748">
    <property type="component" value="Unassembled WGS sequence"/>
</dbReference>
<dbReference type="Pfam" id="PF05532">
    <property type="entry name" value="CsbD"/>
    <property type="match status" value="1"/>
</dbReference>
<evidence type="ECO:0000313" key="5">
    <source>
        <dbReference type="Proteomes" id="UP000234748"/>
    </source>
</evidence>
<dbReference type="InterPro" id="IPR008462">
    <property type="entry name" value="CsbD"/>
</dbReference>
<keyword evidence="5" id="KW-1185">Reference proteome</keyword>
<dbReference type="InterPro" id="IPR036629">
    <property type="entry name" value="YjbJ_sf"/>
</dbReference>
<dbReference type="Gene3D" id="1.10.1470.10">
    <property type="entry name" value="YjbJ"/>
    <property type="match status" value="1"/>
</dbReference>
<sequence>MSGTSDKLKGAVSKVKGEFKDQVGNATNDRDMQAEGKAHKAKGTLQDTVGDLKNTFTDK</sequence>
<accession>A0A2N5MAL4</accession>
<feature type="domain" description="CsbD-like" evidence="3">
    <location>
        <begin position="6"/>
        <end position="57"/>
    </location>
</feature>
<proteinExistence type="inferred from homology"/>
<reference evidence="4 5" key="1">
    <citation type="submission" date="2017-11" db="EMBL/GenBank/DDBJ databases">
        <title>Comparitive Functional Genomics of Dry Heat Resistant strains isolated from the Viking Spacecraft.</title>
        <authorList>
            <person name="Seuylemezian A."/>
            <person name="Cooper K."/>
            <person name="Vaishampayan P."/>
        </authorList>
    </citation>
    <scope>NUCLEOTIDE SEQUENCE [LARGE SCALE GENOMIC DNA]</scope>
    <source>
        <strain evidence="4 5">V1-29</strain>
    </source>
</reference>
<name>A0A2N5MAL4_9BACI</name>
<evidence type="ECO:0000256" key="2">
    <source>
        <dbReference type="SAM" id="MobiDB-lite"/>
    </source>
</evidence>
<feature type="region of interest" description="Disordered" evidence="2">
    <location>
        <begin position="1"/>
        <end position="59"/>
    </location>
</feature>
<protein>
    <submittedName>
        <fullName evidence="4">CsbD family protein</fullName>
    </submittedName>
</protein>
<evidence type="ECO:0000313" key="4">
    <source>
        <dbReference type="EMBL" id="PLT31401.1"/>
    </source>
</evidence>
<comment type="similarity">
    <text evidence="1">Belongs to the UPF0337 (CsbD) family.</text>
</comment>
<evidence type="ECO:0000259" key="3">
    <source>
        <dbReference type="Pfam" id="PF05532"/>
    </source>
</evidence>
<gene>
    <name evidence="4" type="ORF">CUU66_02755</name>
</gene>
<organism evidence="4 5">
    <name type="scientific">Peribacillus deserti</name>
    <dbReference type="NCBI Taxonomy" id="673318"/>
    <lineage>
        <taxon>Bacteria</taxon>
        <taxon>Bacillati</taxon>
        <taxon>Bacillota</taxon>
        <taxon>Bacilli</taxon>
        <taxon>Bacillales</taxon>
        <taxon>Bacillaceae</taxon>
        <taxon>Peribacillus</taxon>
    </lineage>
</organism>
<dbReference type="EMBL" id="PGUY01000008">
    <property type="protein sequence ID" value="PLT31401.1"/>
    <property type="molecule type" value="Genomic_DNA"/>
</dbReference>
<comment type="caution">
    <text evidence="4">The sequence shown here is derived from an EMBL/GenBank/DDBJ whole genome shotgun (WGS) entry which is preliminary data.</text>
</comment>
<evidence type="ECO:0000256" key="1">
    <source>
        <dbReference type="ARBA" id="ARBA00009129"/>
    </source>
</evidence>